<sequence length="414" mass="46600">MPNPDRKIADGLEWECPPLILFIDDVSGNTSKQWNVHYSCYLSNGALPRATVEKESNIRFVATSPHASPMEIMQAICDEIQKMGAYTPLKVWDSVHQRYIMIRPWIVFLPGDNPMQAELCSHIGLNSNHFCRICHVGGTKAHKESDIGYTELLRKGRPRTPKETRDAVIKQLIMLTHAGVSKRIQTEMTTDGVKDSLATPVITRLVTVGKALHKRTATRAPLSPKDVNAHLYAELLKKRRTDIINPLLSMPGLDVHQDTPVEPLHTHLLGVVKYFWAQTMWILEKSGNFSTFQANLNSLQKAGLHIPNIMAEYMCRYRGSLIGKHFKTICQVMAFAVCGLVEDIIQKLWHAIGRLTTLIWETEINDMKTYTVGTHSSGRVVCKCTDKLGNRRHSSKQLRTSMILLQSSVQASSP</sequence>
<proteinExistence type="predicted"/>
<reference evidence="1 2" key="1">
    <citation type="journal article" date="2016" name="Mol. Biol. Evol.">
        <title>Comparative Genomics of Early-Diverging Mushroom-Forming Fungi Provides Insights into the Origins of Lignocellulose Decay Capabilities.</title>
        <authorList>
            <person name="Nagy L.G."/>
            <person name="Riley R."/>
            <person name="Tritt A."/>
            <person name="Adam C."/>
            <person name="Daum C."/>
            <person name="Floudas D."/>
            <person name="Sun H."/>
            <person name="Yadav J.S."/>
            <person name="Pangilinan J."/>
            <person name="Larsson K.H."/>
            <person name="Matsuura K."/>
            <person name="Barry K."/>
            <person name="Labutti K."/>
            <person name="Kuo R."/>
            <person name="Ohm R.A."/>
            <person name="Bhattacharya S.S."/>
            <person name="Shirouzu T."/>
            <person name="Yoshinaga Y."/>
            <person name="Martin F.M."/>
            <person name="Grigoriev I.V."/>
            <person name="Hibbett D.S."/>
        </authorList>
    </citation>
    <scope>NUCLEOTIDE SEQUENCE [LARGE SCALE GENOMIC DNA]</scope>
    <source>
        <strain evidence="1 2">L-15889</strain>
    </source>
</reference>
<protein>
    <submittedName>
        <fullName evidence="1">Uncharacterized protein</fullName>
    </submittedName>
</protein>
<dbReference type="STRING" id="1314783.A0A165NDV6"/>
<dbReference type="Proteomes" id="UP000076727">
    <property type="component" value="Unassembled WGS sequence"/>
</dbReference>
<dbReference type="PANTHER" id="PTHR31912">
    <property type="entry name" value="IP13529P"/>
    <property type="match status" value="1"/>
</dbReference>
<dbReference type="EMBL" id="KV429083">
    <property type="protein sequence ID" value="KZT66850.1"/>
    <property type="molecule type" value="Genomic_DNA"/>
</dbReference>
<dbReference type="OrthoDB" id="2506088at2759"/>
<organism evidence="1 2">
    <name type="scientific">Daedalea quercina L-15889</name>
    <dbReference type="NCBI Taxonomy" id="1314783"/>
    <lineage>
        <taxon>Eukaryota</taxon>
        <taxon>Fungi</taxon>
        <taxon>Dikarya</taxon>
        <taxon>Basidiomycota</taxon>
        <taxon>Agaricomycotina</taxon>
        <taxon>Agaricomycetes</taxon>
        <taxon>Polyporales</taxon>
        <taxon>Fomitopsis</taxon>
    </lineage>
</organism>
<dbReference type="AlphaFoldDB" id="A0A165NDV6"/>
<dbReference type="PANTHER" id="PTHR31912:SF34">
    <property type="entry name" value="NOTOCHORD-RELATED PROTEIN"/>
    <property type="match status" value="1"/>
</dbReference>
<accession>A0A165NDV6</accession>
<name>A0A165NDV6_9APHY</name>
<keyword evidence="2" id="KW-1185">Reference proteome</keyword>
<gene>
    <name evidence="1" type="ORF">DAEQUDRAFT_674358</name>
</gene>
<evidence type="ECO:0000313" key="2">
    <source>
        <dbReference type="Proteomes" id="UP000076727"/>
    </source>
</evidence>
<evidence type="ECO:0000313" key="1">
    <source>
        <dbReference type="EMBL" id="KZT66850.1"/>
    </source>
</evidence>